<name>A0ABP3ZAN8_9ACTN</name>
<dbReference type="EMBL" id="BAAAHQ010000007">
    <property type="protein sequence ID" value="GAA0918597.1"/>
    <property type="molecule type" value="Genomic_DNA"/>
</dbReference>
<protein>
    <recommendedName>
        <fullName evidence="4">MarR family transcriptional regulator</fullName>
    </recommendedName>
</protein>
<comment type="caution">
    <text evidence="2">The sequence shown here is derived from an EMBL/GenBank/DDBJ whole genome shotgun (WGS) entry which is preliminary data.</text>
</comment>
<evidence type="ECO:0000313" key="3">
    <source>
        <dbReference type="Proteomes" id="UP001501578"/>
    </source>
</evidence>
<accession>A0ABP3ZAN8</accession>
<evidence type="ECO:0000256" key="1">
    <source>
        <dbReference type="SAM" id="MobiDB-lite"/>
    </source>
</evidence>
<dbReference type="Proteomes" id="UP001501578">
    <property type="component" value="Unassembled WGS sequence"/>
</dbReference>
<proteinExistence type="predicted"/>
<dbReference type="RefSeq" id="WP_343949039.1">
    <property type="nucleotide sequence ID" value="NZ_BAAAHQ010000007.1"/>
</dbReference>
<sequence length="139" mass="15357">MSARLMGEVAGWLGTAAAEGLTAAERLVLLIVAERANEHSRRMWSHRGDRRDDGTRITLTELIADRAGLTPRGLNDALQRLARRGLEVRVQIGTDTRGRPVFARKGHAVDYELPFLPASYELPPRPVDNGSPGPPERDR</sequence>
<organism evidence="2 3">
    <name type="scientific">Nonomuraea longicatena</name>
    <dbReference type="NCBI Taxonomy" id="83682"/>
    <lineage>
        <taxon>Bacteria</taxon>
        <taxon>Bacillati</taxon>
        <taxon>Actinomycetota</taxon>
        <taxon>Actinomycetes</taxon>
        <taxon>Streptosporangiales</taxon>
        <taxon>Streptosporangiaceae</taxon>
        <taxon>Nonomuraea</taxon>
    </lineage>
</organism>
<gene>
    <name evidence="2" type="ORF">GCM10009560_15680</name>
</gene>
<evidence type="ECO:0000313" key="2">
    <source>
        <dbReference type="EMBL" id="GAA0918597.1"/>
    </source>
</evidence>
<keyword evidence="3" id="KW-1185">Reference proteome</keyword>
<reference evidence="3" key="1">
    <citation type="journal article" date="2019" name="Int. J. Syst. Evol. Microbiol.">
        <title>The Global Catalogue of Microorganisms (GCM) 10K type strain sequencing project: providing services to taxonomists for standard genome sequencing and annotation.</title>
        <authorList>
            <consortium name="The Broad Institute Genomics Platform"/>
            <consortium name="The Broad Institute Genome Sequencing Center for Infectious Disease"/>
            <person name="Wu L."/>
            <person name="Ma J."/>
        </authorList>
    </citation>
    <scope>NUCLEOTIDE SEQUENCE [LARGE SCALE GENOMIC DNA]</scope>
    <source>
        <strain evidence="3">JCM 11136</strain>
    </source>
</reference>
<evidence type="ECO:0008006" key="4">
    <source>
        <dbReference type="Google" id="ProtNLM"/>
    </source>
</evidence>
<feature type="region of interest" description="Disordered" evidence="1">
    <location>
        <begin position="120"/>
        <end position="139"/>
    </location>
</feature>